<keyword evidence="8" id="KW-1185">Reference proteome</keyword>
<dbReference type="GO" id="GO:0016987">
    <property type="term" value="F:sigma factor activity"/>
    <property type="evidence" value="ECO:0007669"/>
    <property type="project" value="UniProtKB-KW"/>
</dbReference>
<dbReference type="InterPro" id="IPR013324">
    <property type="entry name" value="RNA_pol_sigma_r3/r4-like"/>
</dbReference>
<proteinExistence type="inferred from homology"/>
<keyword evidence="3" id="KW-0731">Sigma factor</keyword>
<dbReference type="NCBIfam" id="TIGR02937">
    <property type="entry name" value="sigma70-ECF"/>
    <property type="match status" value="1"/>
</dbReference>
<comment type="caution">
    <text evidence="7">The sequence shown here is derived from an EMBL/GenBank/DDBJ whole genome shotgun (WGS) entry which is preliminary data.</text>
</comment>
<gene>
    <name evidence="7" type="ORF">HDA43_001786</name>
</gene>
<organism evidence="7 8">
    <name type="scientific">Streptosporangium sandarakinum</name>
    <dbReference type="NCBI Taxonomy" id="1260955"/>
    <lineage>
        <taxon>Bacteria</taxon>
        <taxon>Bacillati</taxon>
        <taxon>Actinomycetota</taxon>
        <taxon>Actinomycetes</taxon>
        <taxon>Streptosporangiales</taxon>
        <taxon>Streptosporangiaceae</taxon>
        <taxon>Streptosporangium</taxon>
    </lineage>
</organism>
<dbReference type="Gene3D" id="1.10.1740.10">
    <property type="match status" value="1"/>
</dbReference>
<dbReference type="Proteomes" id="UP000576393">
    <property type="component" value="Unassembled WGS sequence"/>
</dbReference>
<keyword evidence="4" id="KW-0804">Transcription</keyword>
<evidence type="ECO:0000256" key="1">
    <source>
        <dbReference type="ARBA" id="ARBA00010641"/>
    </source>
</evidence>
<evidence type="ECO:0000256" key="2">
    <source>
        <dbReference type="ARBA" id="ARBA00023015"/>
    </source>
</evidence>
<dbReference type="GO" id="GO:0006352">
    <property type="term" value="P:DNA-templated transcription initiation"/>
    <property type="evidence" value="ECO:0007669"/>
    <property type="project" value="InterPro"/>
</dbReference>
<dbReference type="CDD" id="cd06171">
    <property type="entry name" value="Sigma70_r4"/>
    <property type="match status" value="1"/>
</dbReference>
<dbReference type="GO" id="GO:0003677">
    <property type="term" value="F:DNA binding"/>
    <property type="evidence" value="ECO:0007669"/>
    <property type="project" value="InterPro"/>
</dbReference>
<name>A0A852UQ45_9ACTN</name>
<evidence type="ECO:0000259" key="6">
    <source>
        <dbReference type="Pfam" id="PF08281"/>
    </source>
</evidence>
<evidence type="ECO:0000256" key="3">
    <source>
        <dbReference type="ARBA" id="ARBA00023082"/>
    </source>
</evidence>
<dbReference type="Pfam" id="PF08281">
    <property type="entry name" value="Sigma70_r4_2"/>
    <property type="match status" value="1"/>
</dbReference>
<evidence type="ECO:0000313" key="8">
    <source>
        <dbReference type="Proteomes" id="UP000576393"/>
    </source>
</evidence>
<dbReference type="InterPro" id="IPR014284">
    <property type="entry name" value="RNA_pol_sigma-70_dom"/>
</dbReference>
<dbReference type="InterPro" id="IPR036388">
    <property type="entry name" value="WH-like_DNA-bd_sf"/>
</dbReference>
<evidence type="ECO:0000256" key="4">
    <source>
        <dbReference type="ARBA" id="ARBA00023163"/>
    </source>
</evidence>
<protein>
    <submittedName>
        <fullName evidence="7">RNA polymerase sigma-70 factor (ECF subfamily)</fullName>
    </submittedName>
</protein>
<dbReference type="PANTHER" id="PTHR43133">
    <property type="entry name" value="RNA POLYMERASE ECF-TYPE SIGMA FACTO"/>
    <property type="match status" value="1"/>
</dbReference>
<dbReference type="RefSeq" id="WP_179819258.1">
    <property type="nucleotide sequence ID" value="NZ_JACCCO010000001.1"/>
</dbReference>
<evidence type="ECO:0000313" key="7">
    <source>
        <dbReference type="EMBL" id="NYF39627.1"/>
    </source>
</evidence>
<dbReference type="EMBL" id="JACCCO010000001">
    <property type="protein sequence ID" value="NYF39627.1"/>
    <property type="molecule type" value="Genomic_DNA"/>
</dbReference>
<dbReference type="InterPro" id="IPR039425">
    <property type="entry name" value="RNA_pol_sigma-70-like"/>
</dbReference>
<evidence type="ECO:0000259" key="5">
    <source>
        <dbReference type="Pfam" id="PF04542"/>
    </source>
</evidence>
<accession>A0A852UQ45</accession>
<sequence length="173" mass="19210">MTDTLNVRLAQGDDAALAECLTAHGALIRSYLRRFIPPQDIEDVQQIVFAEVWRSRHRFDPERNLPAWLIGIAHNRAVDHLRARTLQTVPLDVVADPPGADGRVDGDGVAARDELRRALAELPAPQREAIELAYYGELTQREIAERLSVPLGTIKARTARGLRRLSDILVPAA</sequence>
<dbReference type="SUPFAM" id="SSF88946">
    <property type="entry name" value="Sigma2 domain of RNA polymerase sigma factors"/>
    <property type="match status" value="1"/>
</dbReference>
<dbReference type="PANTHER" id="PTHR43133:SF62">
    <property type="entry name" value="RNA POLYMERASE SIGMA FACTOR SIGZ"/>
    <property type="match status" value="1"/>
</dbReference>
<dbReference type="InterPro" id="IPR007627">
    <property type="entry name" value="RNA_pol_sigma70_r2"/>
</dbReference>
<comment type="similarity">
    <text evidence="1">Belongs to the sigma-70 factor family. ECF subfamily.</text>
</comment>
<keyword evidence="2" id="KW-0805">Transcription regulation</keyword>
<dbReference type="SUPFAM" id="SSF88659">
    <property type="entry name" value="Sigma3 and sigma4 domains of RNA polymerase sigma factors"/>
    <property type="match status" value="1"/>
</dbReference>
<feature type="domain" description="RNA polymerase sigma factor 70 region 4 type 2" evidence="6">
    <location>
        <begin position="113"/>
        <end position="165"/>
    </location>
</feature>
<dbReference type="AlphaFoldDB" id="A0A852UQ45"/>
<reference evidence="7 8" key="1">
    <citation type="submission" date="2020-07" db="EMBL/GenBank/DDBJ databases">
        <title>Sequencing the genomes of 1000 actinobacteria strains.</title>
        <authorList>
            <person name="Klenk H.-P."/>
        </authorList>
    </citation>
    <scope>NUCLEOTIDE SEQUENCE [LARGE SCALE GENOMIC DNA]</scope>
    <source>
        <strain evidence="7 8">DSM 45763</strain>
    </source>
</reference>
<dbReference type="Gene3D" id="1.10.10.10">
    <property type="entry name" value="Winged helix-like DNA-binding domain superfamily/Winged helix DNA-binding domain"/>
    <property type="match status" value="1"/>
</dbReference>
<dbReference type="InterPro" id="IPR013325">
    <property type="entry name" value="RNA_pol_sigma_r2"/>
</dbReference>
<feature type="domain" description="RNA polymerase sigma-70 region 2" evidence="5">
    <location>
        <begin position="22"/>
        <end position="84"/>
    </location>
</feature>
<dbReference type="InterPro" id="IPR013249">
    <property type="entry name" value="RNA_pol_sigma70_r4_t2"/>
</dbReference>
<dbReference type="Pfam" id="PF04542">
    <property type="entry name" value="Sigma70_r2"/>
    <property type="match status" value="1"/>
</dbReference>